<dbReference type="Pfam" id="PF13912">
    <property type="entry name" value="zf-C2H2_6"/>
    <property type="match status" value="1"/>
</dbReference>
<comment type="caution">
    <text evidence="15">The sequence shown here is derived from an EMBL/GenBank/DDBJ whole genome shotgun (WGS) entry which is preliminary data.</text>
</comment>
<dbReference type="Gene3D" id="3.40.1800.20">
    <property type="match status" value="1"/>
</dbReference>
<gene>
    <name evidence="15" type="ORF">ILUMI_09218</name>
</gene>
<evidence type="ECO:0000256" key="9">
    <source>
        <dbReference type="ARBA" id="ARBA00023163"/>
    </source>
</evidence>
<dbReference type="SMART" id="SM00614">
    <property type="entry name" value="ZnF_BED"/>
    <property type="match status" value="3"/>
</dbReference>
<dbReference type="FunFam" id="3.30.160.60:FF:000446">
    <property type="entry name" value="Zinc finger protein"/>
    <property type="match status" value="1"/>
</dbReference>
<evidence type="ECO:0000256" key="11">
    <source>
        <dbReference type="PROSITE-ProRule" id="PRU00042"/>
    </source>
</evidence>
<dbReference type="OrthoDB" id="6671661at2759"/>
<dbReference type="SUPFAM" id="SSF57667">
    <property type="entry name" value="beta-beta-alpha zinc fingers"/>
    <property type="match status" value="4"/>
</dbReference>
<dbReference type="PANTHER" id="PTHR23235">
    <property type="entry name" value="KRUEPPEL-LIKE TRANSCRIPTION FACTOR"/>
    <property type="match status" value="1"/>
</dbReference>
<feature type="binding site" evidence="12">
    <location>
        <position position="64"/>
    </location>
    <ligand>
        <name>Zn(2+)</name>
        <dbReference type="ChEBI" id="CHEBI:29105"/>
    </ligand>
</feature>
<evidence type="ECO:0000313" key="16">
    <source>
        <dbReference type="Proteomes" id="UP000801492"/>
    </source>
</evidence>
<dbReference type="FunFam" id="3.30.160.60:FF:000624">
    <property type="entry name" value="zinc finger protein 697"/>
    <property type="match status" value="2"/>
</dbReference>
<feature type="domain" description="C2H2-type" evidence="13">
    <location>
        <begin position="393"/>
        <end position="417"/>
    </location>
</feature>
<evidence type="ECO:0000256" key="2">
    <source>
        <dbReference type="ARBA" id="ARBA00006991"/>
    </source>
</evidence>
<dbReference type="PANTHER" id="PTHR23235:SF120">
    <property type="entry name" value="KRUPPEL-LIKE FACTOR 15"/>
    <property type="match status" value="1"/>
</dbReference>
<feature type="domain" description="C2H2-type" evidence="13">
    <location>
        <begin position="281"/>
        <end position="308"/>
    </location>
</feature>
<evidence type="ECO:0000256" key="3">
    <source>
        <dbReference type="ARBA" id="ARBA00022723"/>
    </source>
</evidence>
<keyword evidence="16" id="KW-1185">Reference proteome</keyword>
<dbReference type="PROSITE" id="PS51915">
    <property type="entry name" value="ZAD"/>
    <property type="match status" value="1"/>
</dbReference>
<feature type="binding site" evidence="12">
    <location>
        <position position="15"/>
    </location>
    <ligand>
        <name>Zn(2+)</name>
        <dbReference type="ChEBI" id="CHEBI:29105"/>
    </ligand>
</feature>
<evidence type="ECO:0000313" key="15">
    <source>
        <dbReference type="EMBL" id="KAF2896956.1"/>
    </source>
</evidence>
<keyword evidence="8" id="KW-0238">DNA-binding</keyword>
<dbReference type="PROSITE" id="PS50157">
    <property type="entry name" value="ZINC_FINGER_C2H2_2"/>
    <property type="match status" value="8"/>
</dbReference>
<dbReference type="SUPFAM" id="SSF57716">
    <property type="entry name" value="Glucocorticoid receptor-like (DNA-binding domain)"/>
    <property type="match status" value="1"/>
</dbReference>
<dbReference type="Pfam" id="PF13894">
    <property type="entry name" value="zf-C2H2_4"/>
    <property type="match status" value="1"/>
</dbReference>
<keyword evidence="9" id="KW-0804">Transcription</keyword>
<organism evidence="15 16">
    <name type="scientific">Ignelater luminosus</name>
    <name type="common">Cucubano</name>
    <name type="synonym">Pyrophorus luminosus</name>
    <dbReference type="NCBI Taxonomy" id="2038154"/>
    <lineage>
        <taxon>Eukaryota</taxon>
        <taxon>Metazoa</taxon>
        <taxon>Ecdysozoa</taxon>
        <taxon>Arthropoda</taxon>
        <taxon>Hexapoda</taxon>
        <taxon>Insecta</taxon>
        <taxon>Pterygota</taxon>
        <taxon>Neoptera</taxon>
        <taxon>Endopterygota</taxon>
        <taxon>Coleoptera</taxon>
        <taxon>Polyphaga</taxon>
        <taxon>Elateriformia</taxon>
        <taxon>Elateroidea</taxon>
        <taxon>Elateridae</taxon>
        <taxon>Agrypninae</taxon>
        <taxon>Pyrophorini</taxon>
        <taxon>Ignelater</taxon>
    </lineage>
</organism>
<sequence>MDLKLSDIESFESICRTCMKKGTLISIFLPNKKYAIKFSEMLHYCAEVEVSENDNLPVHICKQCKTNLVALYKFKFTVKNSDATLRQLLIDKNKKSELKLEDFANSNDFVTATASDDDLKATLNDTAASDKNSIKNEDLKPSDNGKDQSFVLHEIPVLDIKLDKYEDYDNGESVLNHNTTKKSNKRQLKDKQIEKSYQCEVCGKILSCRSNLIQHMRKHTGEKPFACDLCEKRFARAEHVTIHRRIHTGERPHSCTICHKSFVQYAALTAHLRTHSGERPHMCAICGKSFSQSVSLTYHTRTHTGETPFKCKICNKGFAHSGNLNIHMRFHRNERPFVCNVCGRRFVTSSHLTVHIKQHTGDRPHRCNLCGKAFARSEHLKDHLVIHTGQKPHACKLCPKRYTQSSHLNRHMKTHKS</sequence>
<evidence type="ECO:0000259" key="13">
    <source>
        <dbReference type="PROSITE" id="PS50157"/>
    </source>
</evidence>
<dbReference type="GO" id="GO:0008270">
    <property type="term" value="F:zinc ion binding"/>
    <property type="evidence" value="ECO:0007669"/>
    <property type="project" value="UniProtKB-UniRule"/>
</dbReference>
<dbReference type="InterPro" id="IPR012934">
    <property type="entry name" value="Znf_AD"/>
</dbReference>
<protein>
    <submittedName>
        <fullName evidence="15">Uncharacterized protein</fullName>
    </submittedName>
</protein>
<dbReference type="EMBL" id="VTPC01004612">
    <property type="protein sequence ID" value="KAF2896956.1"/>
    <property type="molecule type" value="Genomic_DNA"/>
</dbReference>
<dbReference type="InterPro" id="IPR036236">
    <property type="entry name" value="Znf_C2H2_sf"/>
</dbReference>
<evidence type="ECO:0000259" key="14">
    <source>
        <dbReference type="PROSITE" id="PS51915"/>
    </source>
</evidence>
<evidence type="ECO:0000256" key="4">
    <source>
        <dbReference type="ARBA" id="ARBA00022737"/>
    </source>
</evidence>
<dbReference type="FunFam" id="3.30.160.60:FF:002737">
    <property type="entry name" value="AGAP008430-PA"/>
    <property type="match status" value="1"/>
</dbReference>
<evidence type="ECO:0000256" key="8">
    <source>
        <dbReference type="ARBA" id="ARBA00023125"/>
    </source>
</evidence>
<evidence type="ECO:0000256" key="12">
    <source>
        <dbReference type="PROSITE-ProRule" id="PRU01263"/>
    </source>
</evidence>
<evidence type="ECO:0000256" key="7">
    <source>
        <dbReference type="ARBA" id="ARBA00023015"/>
    </source>
</evidence>
<evidence type="ECO:0000256" key="1">
    <source>
        <dbReference type="ARBA" id="ARBA00004123"/>
    </source>
</evidence>
<dbReference type="FunFam" id="3.30.160.60:FF:000478">
    <property type="entry name" value="Zinc finger protein 133"/>
    <property type="match status" value="1"/>
</dbReference>
<dbReference type="FunFam" id="3.30.160.60:FF:000512">
    <property type="entry name" value="zinc finger protein 197 isoform X1"/>
    <property type="match status" value="1"/>
</dbReference>
<feature type="domain" description="C2H2-type" evidence="13">
    <location>
        <begin position="309"/>
        <end position="336"/>
    </location>
</feature>
<dbReference type="FunFam" id="3.30.160.60:FF:000597">
    <property type="entry name" value="zinc finger protein 236 isoform X3"/>
    <property type="match status" value="1"/>
</dbReference>
<reference evidence="15" key="1">
    <citation type="submission" date="2019-08" db="EMBL/GenBank/DDBJ databases">
        <title>The genome of the North American firefly Photinus pyralis.</title>
        <authorList>
            <consortium name="Photinus pyralis genome working group"/>
            <person name="Fallon T.R."/>
            <person name="Sander Lower S.E."/>
            <person name="Weng J.-K."/>
        </authorList>
    </citation>
    <scope>NUCLEOTIDE SEQUENCE</scope>
    <source>
        <strain evidence="15">TRF0915ILg1</strain>
        <tissue evidence="15">Whole body</tissue>
    </source>
</reference>
<dbReference type="GO" id="GO:0005634">
    <property type="term" value="C:nucleus"/>
    <property type="evidence" value="ECO:0007669"/>
    <property type="project" value="UniProtKB-SubCell"/>
</dbReference>
<evidence type="ECO:0000256" key="6">
    <source>
        <dbReference type="ARBA" id="ARBA00022833"/>
    </source>
</evidence>
<feature type="domain" description="C2H2-type" evidence="13">
    <location>
        <begin position="365"/>
        <end position="392"/>
    </location>
</feature>
<dbReference type="SMART" id="SM00868">
    <property type="entry name" value="zf-AD"/>
    <property type="match status" value="1"/>
</dbReference>
<dbReference type="AlphaFoldDB" id="A0A8K0GF95"/>
<keyword evidence="4" id="KW-0677">Repeat</keyword>
<dbReference type="Gene3D" id="3.30.160.60">
    <property type="entry name" value="Classic Zinc Finger"/>
    <property type="match status" value="8"/>
</dbReference>
<keyword evidence="7" id="KW-0805">Transcription regulation</keyword>
<name>A0A8K0GF95_IGNLU</name>
<feature type="binding site" evidence="12">
    <location>
        <position position="18"/>
    </location>
    <ligand>
        <name>Zn(2+)</name>
        <dbReference type="ChEBI" id="CHEBI:29105"/>
    </ligand>
</feature>
<keyword evidence="10" id="KW-0539">Nucleus</keyword>
<proteinExistence type="inferred from homology"/>
<dbReference type="Pfam" id="PF00096">
    <property type="entry name" value="zf-C2H2"/>
    <property type="match status" value="6"/>
</dbReference>
<feature type="binding site" evidence="12">
    <location>
        <position position="61"/>
    </location>
    <ligand>
        <name>Zn(2+)</name>
        <dbReference type="ChEBI" id="CHEBI:29105"/>
    </ligand>
</feature>
<evidence type="ECO:0000256" key="10">
    <source>
        <dbReference type="ARBA" id="ARBA00023242"/>
    </source>
</evidence>
<dbReference type="SMART" id="SM00355">
    <property type="entry name" value="ZnF_C2H2"/>
    <property type="match status" value="8"/>
</dbReference>
<keyword evidence="6 12" id="KW-0862">Zinc</keyword>
<keyword evidence="5 11" id="KW-0863">Zinc-finger</keyword>
<accession>A0A8K0GF95</accession>
<feature type="domain" description="ZAD" evidence="14">
    <location>
        <begin position="13"/>
        <end position="88"/>
    </location>
</feature>
<dbReference type="PROSITE" id="PS00028">
    <property type="entry name" value="ZINC_FINGER_C2H2_1"/>
    <property type="match status" value="8"/>
</dbReference>
<dbReference type="GO" id="GO:0000981">
    <property type="term" value="F:DNA-binding transcription factor activity, RNA polymerase II-specific"/>
    <property type="evidence" value="ECO:0007669"/>
    <property type="project" value="TreeGrafter"/>
</dbReference>
<dbReference type="Pfam" id="PF07776">
    <property type="entry name" value="zf-AD"/>
    <property type="match status" value="1"/>
</dbReference>
<feature type="domain" description="C2H2-type" evidence="13">
    <location>
        <begin position="337"/>
        <end position="364"/>
    </location>
</feature>
<keyword evidence="3 12" id="KW-0479">Metal-binding</keyword>
<dbReference type="Proteomes" id="UP000801492">
    <property type="component" value="Unassembled WGS sequence"/>
</dbReference>
<feature type="domain" description="C2H2-type" evidence="13">
    <location>
        <begin position="253"/>
        <end position="280"/>
    </location>
</feature>
<evidence type="ECO:0000256" key="5">
    <source>
        <dbReference type="ARBA" id="ARBA00022771"/>
    </source>
</evidence>
<comment type="subcellular location">
    <subcellularLocation>
        <location evidence="1">Nucleus</location>
    </subcellularLocation>
</comment>
<feature type="domain" description="C2H2-type" evidence="13">
    <location>
        <begin position="225"/>
        <end position="252"/>
    </location>
</feature>
<dbReference type="InterPro" id="IPR013087">
    <property type="entry name" value="Znf_C2H2_type"/>
</dbReference>
<dbReference type="GO" id="GO:0000978">
    <property type="term" value="F:RNA polymerase II cis-regulatory region sequence-specific DNA binding"/>
    <property type="evidence" value="ECO:0007669"/>
    <property type="project" value="TreeGrafter"/>
</dbReference>
<dbReference type="FunFam" id="3.30.160.60:FF:002343">
    <property type="entry name" value="Zinc finger protein 33A"/>
    <property type="match status" value="1"/>
</dbReference>
<feature type="domain" description="C2H2-type" evidence="13">
    <location>
        <begin position="197"/>
        <end position="224"/>
    </location>
</feature>
<comment type="similarity">
    <text evidence="2">Belongs to the krueppel C2H2-type zinc-finger protein family.</text>
</comment>